<reference evidence="2" key="1">
    <citation type="submission" date="2021-01" db="EMBL/GenBank/DDBJ databases">
        <authorList>
            <person name="Eckstrom K.M.E."/>
        </authorList>
    </citation>
    <scope>NUCLEOTIDE SEQUENCE</scope>
    <source>
        <strain evidence="2">UVCC 0001</strain>
    </source>
</reference>
<dbReference type="AlphaFoldDB" id="A0AAD9IG44"/>
<gene>
    <name evidence="2" type="ORF">QBZ16_001035</name>
</gene>
<accession>A0AAD9IG44</accession>
<proteinExistence type="predicted"/>
<comment type="caution">
    <text evidence="2">The sequence shown here is derived from an EMBL/GenBank/DDBJ whole genome shotgun (WGS) entry which is preliminary data.</text>
</comment>
<keyword evidence="3" id="KW-1185">Reference proteome</keyword>
<keyword evidence="1" id="KW-0175">Coiled coil</keyword>
<evidence type="ECO:0000313" key="2">
    <source>
        <dbReference type="EMBL" id="KAK2076509.1"/>
    </source>
</evidence>
<feature type="coiled-coil region" evidence="1">
    <location>
        <begin position="128"/>
        <end position="162"/>
    </location>
</feature>
<sequence length="193" mass="20877">MLSHANQPPSTPQNVQGLEAFSGVGRLVENLANTLDDVIGQAFKDWSTPLAHPPAALAPASGRKGEGTSLARAMDSAWDDFQVADKDWEADLYTDCPALDRALTRPAHSSLHRTPGDAPTPVADDLATEQVTEQMKTLLDEKARLAQENARLRLENEGLKELLAFTLAHQAELMGDHELFVEDDPVATEFPGG</sequence>
<dbReference type="EMBL" id="JASFZW010000010">
    <property type="protein sequence ID" value="KAK2076509.1"/>
    <property type="molecule type" value="Genomic_DNA"/>
</dbReference>
<evidence type="ECO:0000256" key="1">
    <source>
        <dbReference type="SAM" id="Coils"/>
    </source>
</evidence>
<dbReference type="Proteomes" id="UP001255856">
    <property type="component" value="Unassembled WGS sequence"/>
</dbReference>
<protein>
    <submittedName>
        <fullName evidence="2">Uncharacterized protein</fullName>
    </submittedName>
</protein>
<organism evidence="2 3">
    <name type="scientific">Prototheca wickerhamii</name>
    <dbReference type="NCBI Taxonomy" id="3111"/>
    <lineage>
        <taxon>Eukaryota</taxon>
        <taxon>Viridiplantae</taxon>
        <taxon>Chlorophyta</taxon>
        <taxon>core chlorophytes</taxon>
        <taxon>Trebouxiophyceae</taxon>
        <taxon>Chlorellales</taxon>
        <taxon>Chlorellaceae</taxon>
        <taxon>Prototheca</taxon>
    </lineage>
</organism>
<evidence type="ECO:0000313" key="3">
    <source>
        <dbReference type="Proteomes" id="UP001255856"/>
    </source>
</evidence>
<name>A0AAD9IG44_PROWI</name>